<accession>A0AAD7P5D4</accession>
<sequence>MERKTLGLFLLLLIVLAAEEMVVMKTEAQGTGRTCEALSSQFSGGCVGTTGNQQCDNICRRLEGLLSGTCKGLQCFCTRAC</sequence>
<evidence type="ECO:0000256" key="2">
    <source>
        <dbReference type="ARBA" id="ARBA00022577"/>
    </source>
</evidence>
<comment type="caution">
    <text evidence="5">The sequence shown here is derived from an EMBL/GenBank/DDBJ whole genome shotgun (WGS) entry which is preliminary data.</text>
</comment>
<keyword evidence="6" id="KW-1185">Reference proteome</keyword>
<dbReference type="KEGG" id="qsa:O6P43_032338"/>
<dbReference type="SMART" id="SM00505">
    <property type="entry name" value="Knot1"/>
    <property type="match status" value="1"/>
</dbReference>
<evidence type="ECO:0000259" key="4">
    <source>
        <dbReference type="SMART" id="SM00505"/>
    </source>
</evidence>
<evidence type="ECO:0000256" key="3">
    <source>
        <dbReference type="SAM" id="SignalP"/>
    </source>
</evidence>
<proteinExistence type="predicted"/>
<dbReference type="EMBL" id="JARAOO010000014">
    <property type="protein sequence ID" value="KAJ7942701.1"/>
    <property type="molecule type" value="Genomic_DNA"/>
</dbReference>
<evidence type="ECO:0000313" key="6">
    <source>
        <dbReference type="Proteomes" id="UP001163823"/>
    </source>
</evidence>
<keyword evidence="2" id="KW-0295">Fungicide</keyword>
<dbReference type="Gene3D" id="3.30.30.10">
    <property type="entry name" value="Knottin, scorpion toxin-like"/>
    <property type="match status" value="1"/>
</dbReference>
<dbReference type="GO" id="GO:0031640">
    <property type="term" value="P:killing of cells of another organism"/>
    <property type="evidence" value="ECO:0007669"/>
    <property type="project" value="UniProtKB-KW"/>
</dbReference>
<organism evidence="5 6">
    <name type="scientific">Quillaja saponaria</name>
    <name type="common">Soap bark tree</name>
    <dbReference type="NCBI Taxonomy" id="32244"/>
    <lineage>
        <taxon>Eukaryota</taxon>
        <taxon>Viridiplantae</taxon>
        <taxon>Streptophyta</taxon>
        <taxon>Embryophyta</taxon>
        <taxon>Tracheophyta</taxon>
        <taxon>Spermatophyta</taxon>
        <taxon>Magnoliopsida</taxon>
        <taxon>eudicotyledons</taxon>
        <taxon>Gunneridae</taxon>
        <taxon>Pentapetalae</taxon>
        <taxon>rosids</taxon>
        <taxon>fabids</taxon>
        <taxon>Fabales</taxon>
        <taxon>Quillajaceae</taxon>
        <taxon>Quillaja</taxon>
    </lineage>
</organism>
<gene>
    <name evidence="5" type="ORF">O6P43_032338</name>
</gene>
<dbReference type="SUPFAM" id="SSF57095">
    <property type="entry name" value="Scorpion toxin-like"/>
    <property type="match status" value="1"/>
</dbReference>
<feature type="chain" id="PRO_5042255818" evidence="3">
    <location>
        <begin position="29"/>
        <end position="81"/>
    </location>
</feature>
<evidence type="ECO:0000313" key="5">
    <source>
        <dbReference type="EMBL" id="KAJ7942701.1"/>
    </source>
</evidence>
<keyword evidence="3" id="KW-0732">Signal</keyword>
<dbReference type="Proteomes" id="UP001163823">
    <property type="component" value="Chromosome 14"/>
</dbReference>
<evidence type="ECO:0000256" key="1">
    <source>
        <dbReference type="ARBA" id="ARBA00022529"/>
    </source>
</evidence>
<feature type="signal peptide" evidence="3">
    <location>
        <begin position="1"/>
        <end position="28"/>
    </location>
</feature>
<dbReference type="AlphaFoldDB" id="A0AAD7P5D4"/>
<dbReference type="InterPro" id="IPR036574">
    <property type="entry name" value="Scorpion_toxin-like_sf"/>
</dbReference>
<keyword evidence="1" id="KW-0929">Antimicrobial</keyword>
<reference evidence="5" key="1">
    <citation type="journal article" date="2023" name="Science">
        <title>Elucidation of the pathway for biosynthesis of saponin adjuvants from the soapbark tree.</title>
        <authorList>
            <person name="Reed J."/>
            <person name="Orme A."/>
            <person name="El-Demerdash A."/>
            <person name="Owen C."/>
            <person name="Martin L.B.B."/>
            <person name="Misra R.C."/>
            <person name="Kikuchi S."/>
            <person name="Rejzek M."/>
            <person name="Martin A.C."/>
            <person name="Harkess A."/>
            <person name="Leebens-Mack J."/>
            <person name="Louveau T."/>
            <person name="Stephenson M.J."/>
            <person name="Osbourn A."/>
        </authorList>
    </citation>
    <scope>NUCLEOTIDE SEQUENCE</scope>
    <source>
        <strain evidence="5">S10</strain>
    </source>
</reference>
<protein>
    <submittedName>
        <fullName evidence="5">Defensin-like protein</fullName>
    </submittedName>
</protein>
<dbReference type="GO" id="GO:0050832">
    <property type="term" value="P:defense response to fungus"/>
    <property type="evidence" value="ECO:0007669"/>
    <property type="project" value="UniProtKB-KW"/>
</dbReference>
<dbReference type="Pfam" id="PF00304">
    <property type="entry name" value="Gamma-thionin"/>
    <property type="match status" value="1"/>
</dbReference>
<feature type="domain" description="Knottins-like" evidence="4">
    <location>
        <begin position="34"/>
        <end position="81"/>
    </location>
</feature>
<dbReference type="InterPro" id="IPR003614">
    <property type="entry name" value="Knottins"/>
</dbReference>
<name>A0AAD7P5D4_QUISA</name>